<dbReference type="EMBL" id="FOYQ01000002">
    <property type="protein sequence ID" value="SFR49034.1"/>
    <property type="molecule type" value="Genomic_DNA"/>
</dbReference>
<dbReference type="Gene3D" id="3.30.420.260">
    <property type="match status" value="1"/>
</dbReference>
<dbReference type="AlphaFoldDB" id="A0A1I6H3M5"/>
<name>A0A1I6H3M5_9FLAO</name>
<dbReference type="RefSeq" id="WP_092982631.1">
    <property type="nucleotide sequence ID" value="NZ_FOYQ01000002.1"/>
</dbReference>
<evidence type="ECO:0000313" key="1">
    <source>
        <dbReference type="EMBL" id="SFR49034.1"/>
    </source>
</evidence>
<protein>
    <recommendedName>
        <fullName evidence="3">DUF3822 domain-containing protein</fullName>
    </recommendedName>
</protein>
<dbReference type="OrthoDB" id="658622at2"/>
<evidence type="ECO:0008006" key="3">
    <source>
        <dbReference type="Google" id="ProtNLM"/>
    </source>
</evidence>
<organism evidence="1 2">
    <name type="scientific">Robiginitalea myxolifaciens</name>
    <dbReference type="NCBI Taxonomy" id="400055"/>
    <lineage>
        <taxon>Bacteria</taxon>
        <taxon>Pseudomonadati</taxon>
        <taxon>Bacteroidota</taxon>
        <taxon>Flavobacteriia</taxon>
        <taxon>Flavobacteriales</taxon>
        <taxon>Flavobacteriaceae</taxon>
        <taxon>Robiginitalea</taxon>
    </lineage>
</organism>
<sequence length="277" mass="32027">MTKKKINKEDSGNEDNAYHKLSIQVGLNGLSFCVLDTIAQELSHSFRVRFPKEISPYDLQKELRDHMREEGVLEYSYSEVVAIHRNSLFSLVPQAFFDEHQLSHYLKFNAKIYPTDHLEYDWVEGLEAANVYVPFTNVNNYLFDEFGEFEFKHSGTVLLETLQKLPSSAQGTVCFAHLSEAQLDLAIFRNKKLHYFNSFFCQTPEDFMYYLLFALEQLNIATEEVKLRLLGEPEEGDPIYELASSYIDHLSVFLPSEQQFPLNTSDESIDFTLIGSL</sequence>
<dbReference type="Pfam" id="PF12864">
    <property type="entry name" value="DUF3822"/>
    <property type="match status" value="1"/>
</dbReference>
<reference evidence="1 2" key="1">
    <citation type="submission" date="2016-10" db="EMBL/GenBank/DDBJ databases">
        <authorList>
            <person name="de Groot N.N."/>
        </authorList>
    </citation>
    <scope>NUCLEOTIDE SEQUENCE [LARGE SCALE GENOMIC DNA]</scope>
    <source>
        <strain evidence="1 2">DSM 21019</strain>
    </source>
</reference>
<proteinExistence type="predicted"/>
<accession>A0A1I6H3M5</accession>
<dbReference type="STRING" id="400055.SAMN04490243_2202"/>
<dbReference type="Gene3D" id="3.30.420.250">
    <property type="match status" value="1"/>
</dbReference>
<dbReference type="Proteomes" id="UP000199534">
    <property type="component" value="Unassembled WGS sequence"/>
</dbReference>
<keyword evidence="2" id="KW-1185">Reference proteome</keyword>
<dbReference type="InterPro" id="IPR024213">
    <property type="entry name" value="DUF3822"/>
</dbReference>
<evidence type="ECO:0000313" key="2">
    <source>
        <dbReference type="Proteomes" id="UP000199534"/>
    </source>
</evidence>
<gene>
    <name evidence="1" type="ORF">SAMN04490243_2202</name>
</gene>
<dbReference type="CDD" id="cd24013">
    <property type="entry name" value="ASKHA_ATPase_BT3980-like"/>
    <property type="match status" value="1"/>
</dbReference>